<evidence type="ECO:0000256" key="4">
    <source>
        <dbReference type="ARBA" id="ARBA00022723"/>
    </source>
</evidence>
<dbReference type="EC" id="4.-.-.-" evidence="8"/>
<dbReference type="GO" id="GO:0008616">
    <property type="term" value="P:tRNA queuosine(34) biosynthetic process"/>
    <property type="evidence" value="ECO:0007669"/>
    <property type="project" value="UniProtKB-KW"/>
</dbReference>
<comment type="similarity">
    <text evidence="2 8">Belongs to the PTPS family. QueD subfamily.</text>
</comment>
<dbReference type="SUPFAM" id="SSF55620">
    <property type="entry name" value="Tetrahydrobiopterin biosynthesis enzymes-like"/>
    <property type="match status" value="1"/>
</dbReference>
<proteinExistence type="inferred from homology"/>
<evidence type="ECO:0000256" key="5">
    <source>
        <dbReference type="ARBA" id="ARBA00022833"/>
    </source>
</evidence>
<protein>
    <recommendedName>
        <fullName evidence="3 8">6-carboxy-5,6,7,8-tetrahydropterin synthase</fullName>
        <ecNumber evidence="8">4.-.-.-</ecNumber>
    </recommendedName>
</protein>
<keyword evidence="5 8" id="KW-0862">Zinc</keyword>
<dbReference type="GO" id="GO:0070497">
    <property type="term" value="F:6-carboxytetrahydropterin synthase activity"/>
    <property type="evidence" value="ECO:0007669"/>
    <property type="project" value="UniProtKB-EC"/>
</dbReference>
<comment type="cofactor">
    <cofactor evidence="8 10">
        <name>Zn(2+)</name>
        <dbReference type="ChEBI" id="CHEBI:29105"/>
    </cofactor>
    <text evidence="8 10">Binds 1 zinc ion per subunit.</text>
</comment>
<dbReference type="Gene3D" id="3.30.479.10">
    <property type="entry name" value="6-pyruvoyl tetrahydropterin synthase/QueD"/>
    <property type="match status" value="1"/>
</dbReference>
<name>A0A2T4MLF7_9STAP</name>
<evidence type="ECO:0000256" key="9">
    <source>
        <dbReference type="PIRSR" id="PIRSR006113-1"/>
    </source>
</evidence>
<evidence type="ECO:0000256" key="1">
    <source>
        <dbReference type="ARBA" id="ARBA00005061"/>
    </source>
</evidence>
<gene>
    <name evidence="11" type="primary">queD</name>
    <name evidence="11" type="ORF">GLV84_04015</name>
</gene>
<dbReference type="InterPro" id="IPR038418">
    <property type="entry name" value="6-PTP_synth/QueD_sf"/>
</dbReference>
<feature type="binding site" evidence="10">
    <location>
        <position position="27"/>
    </location>
    <ligand>
        <name>Zn(2+)</name>
        <dbReference type="ChEBI" id="CHEBI:29105"/>
    </ligand>
</feature>
<comment type="pathway">
    <text evidence="1 8">Purine metabolism; 7-cyano-7-deazaguanine biosynthesis.</text>
</comment>
<evidence type="ECO:0000256" key="2">
    <source>
        <dbReference type="ARBA" id="ARBA00008900"/>
    </source>
</evidence>
<accession>A0A2T4MLF7</accession>
<dbReference type="AlphaFoldDB" id="A0A2T4MLF7"/>
<keyword evidence="8" id="KW-0671">Queuosine biosynthesis</keyword>
<evidence type="ECO:0000256" key="6">
    <source>
        <dbReference type="ARBA" id="ARBA00023239"/>
    </source>
</evidence>
<evidence type="ECO:0000256" key="10">
    <source>
        <dbReference type="PIRSR" id="PIRSR006113-2"/>
    </source>
</evidence>
<sequence>MLHQMYPQISHNYIYELNKDFNFSAAHAICDKRAGKCERVHGHTYFVNLTIAGDVLDDLGFLVNFSTLKQLVHDQFDHHLLNDLPLFKGKSPSTEIVAETIYGIVSSHLATLPHQPQCVQVFLRETPSSYVVYRPKKKETPHG</sequence>
<dbReference type="RefSeq" id="WP_107368348.1">
    <property type="nucleotide sequence ID" value="NZ_CP045927.1"/>
</dbReference>
<dbReference type="PANTHER" id="PTHR12589:SF7">
    <property type="entry name" value="6-PYRUVOYL TETRAHYDROBIOPTERIN SYNTHASE"/>
    <property type="match status" value="1"/>
</dbReference>
<dbReference type="PIRSF" id="PIRSF006113">
    <property type="entry name" value="PTP_synth"/>
    <property type="match status" value="1"/>
</dbReference>
<comment type="caution">
    <text evidence="11">The sequence shown here is derived from an EMBL/GenBank/DDBJ whole genome shotgun (WGS) entry which is preliminary data.</text>
</comment>
<reference evidence="11" key="1">
    <citation type="submission" date="2019-11" db="EMBL/GenBank/DDBJ databases">
        <title>Whole genome comparisons of Staphylococcus agnetis isolates from cattle and chickens.</title>
        <authorList>
            <person name="Rhoads D."/>
            <person name="Shwani A."/>
            <person name="Adkins P."/>
            <person name="Calcutt M."/>
            <person name="Middleton J."/>
        </authorList>
    </citation>
    <scope>NUCLEOTIDE SEQUENCE</scope>
    <source>
        <strain evidence="11">1387</strain>
    </source>
</reference>
<feature type="active site" description="Charge relay system" evidence="9">
    <location>
        <position position="78"/>
    </location>
</feature>
<evidence type="ECO:0000313" key="11">
    <source>
        <dbReference type="EMBL" id="NJI02025.1"/>
    </source>
</evidence>
<dbReference type="GeneID" id="57690897"/>
<feature type="binding site" evidence="10">
    <location>
        <position position="43"/>
    </location>
    <ligand>
        <name>Zn(2+)</name>
        <dbReference type="ChEBI" id="CHEBI:29105"/>
    </ligand>
</feature>
<evidence type="ECO:0000256" key="7">
    <source>
        <dbReference type="ARBA" id="ARBA00048807"/>
    </source>
</evidence>
<evidence type="ECO:0000256" key="8">
    <source>
        <dbReference type="PIRNR" id="PIRNR006113"/>
    </source>
</evidence>
<dbReference type="NCBIfam" id="TIGR03367">
    <property type="entry name" value="queuosine_QueD"/>
    <property type="match status" value="1"/>
</dbReference>
<evidence type="ECO:0000313" key="12">
    <source>
        <dbReference type="Proteomes" id="UP000646308"/>
    </source>
</evidence>
<organism evidence="11 12">
    <name type="scientific">Staphylococcus agnetis</name>
    <dbReference type="NCBI Taxonomy" id="985762"/>
    <lineage>
        <taxon>Bacteria</taxon>
        <taxon>Bacillati</taxon>
        <taxon>Bacillota</taxon>
        <taxon>Bacilli</taxon>
        <taxon>Bacillales</taxon>
        <taxon>Staphylococcaceae</taxon>
        <taxon>Staphylococcus</taxon>
    </lineage>
</organism>
<keyword evidence="6 8" id="KW-0456">Lyase</keyword>
<feature type="active site" description="Charge relay system" evidence="9">
    <location>
        <position position="125"/>
    </location>
</feature>
<feature type="active site" description="Proton acceptor" evidence="9">
    <location>
        <position position="37"/>
    </location>
</feature>
<dbReference type="PANTHER" id="PTHR12589">
    <property type="entry name" value="PYRUVOYL TETRAHYDROBIOPTERIN SYNTHASE"/>
    <property type="match status" value="1"/>
</dbReference>
<feature type="binding site" evidence="10">
    <location>
        <position position="41"/>
    </location>
    <ligand>
        <name>Zn(2+)</name>
        <dbReference type="ChEBI" id="CHEBI:29105"/>
    </ligand>
</feature>
<keyword evidence="4 8" id="KW-0479">Metal-binding</keyword>
<dbReference type="InterPro" id="IPR007115">
    <property type="entry name" value="6-PTP_synth/QueD"/>
</dbReference>
<comment type="catalytic activity">
    <reaction evidence="7 8">
        <text>7,8-dihydroneopterin 3'-triphosphate + H2O = 6-carboxy-5,6,7,8-tetrahydropterin + triphosphate + acetaldehyde + 2 H(+)</text>
        <dbReference type="Rhea" id="RHEA:27966"/>
        <dbReference type="ChEBI" id="CHEBI:15343"/>
        <dbReference type="ChEBI" id="CHEBI:15377"/>
        <dbReference type="ChEBI" id="CHEBI:15378"/>
        <dbReference type="ChEBI" id="CHEBI:18036"/>
        <dbReference type="ChEBI" id="CHEBI:58462"/>
        <dbReference type="ChEBI" id="CHEBI:61032"/>
        <dbReference type="EC" id="4.1.2.50"/>
    </reaction>
</comment>
<dbReference type="Pfam" id="PF01242">
    <property type="entry name" value="PTPS"/>
    <property type="match status" value="1"/>
</dbReference>
<evidence type="ECO:0000256" key="3">
    <source>
        <dbReference type="ARBA" id="ARBA00018141"/>
    </source>
</evidence>
<dbReference type="GO" id="GO:0046872">
    <property type="term" value="F:metal ion binding"/>
    <property type="evidence" value="ECO:0007669"/>
    <property type="project" value="UniProtKB-KW"/>
</dbReference>
<dbReference type="Proteomes" id="UP000646308">
    <property type="component" value="Unassembled WGS sequence"/>
</dbReference>
<dbReference type="EMBL" id="WMFL01000058">
    <property type="protein sequence ID" value="NJI02025.1"/>
    <property type="molecule type" value="Genomic_DNA"/>
</dbReference>